<dbReference type="InterPro" id="IPR036388">
    <property type="entry name" value="WH-like_DNA-bd_sf"/>
</dbReference>
<dbReference type="PRINTS" id="PR00038">
    <property type="entry name" value="HTHLUXR"/>
</dbReference>
<organism evidence="2 3">
    <name type="scientific">Amycolatopsis eburnea</name>
    <dbReference type="NCBI Taxonomy" id="2267691"/>
    <lineage>
        <taxon>Bacteria</taxon>
        <taxon>Bacillati</taxon>
        <taxon>Actinomycetota</taxon>
        <taxon>Actinomycetes</taxon>
        <taxon>Pseudonocardiales</taxon>
        <taxon>Pseudonocardiaceae</taxon>
        <taxon>Amycolatopsis</taxon>
    </lineage>
</organism>
<dbReference type="SMART" id="SM00421">
    <property type="entry name" value="HTH_LUXR"/>
    <property type="match status" value="1"/>
</dbReference>
<dbReference type="PROSITE" id="PS50043">
    <property type="entry name" value="HTH_LUXR_2"/>
    <property type="match status" value="1"/>
</dbReference>
<proteinExistence type="predicted"/>
<dbReference type="SUPFAM" id="SSF46894">
    <property type="entry name" value="C-terminal effector domain of the bipartite response regulators"/>
    <property type="match status" value="1"/>
</dbReference>
<dbReference type="PANTHER" id="PTHR47691:SF3">
    <property type="entry name" value="HTH-TYPE TRANSCRIPTIONAL REGULATOR RV0890C-RELATED"/>
    <property type="match status" value="1"/>
</dbReference>
<dbReference type="PANTHER" id="PTHR47691">
    <property type="entry name" value="REGULATOR-RELATED"/>
    <property type="match status" value="1"/>
</dbReference>
<dbReference type="GO" id="GO:0006355">
    <property type="term" value="P:regulation of DNA-templated transcription"/>
    <property type="evidence" value="ECO:0007669"/>
    <property type="project" value="InterPro"/>
</dbReference>
<evidence type="ECO:0000259" key="1">
    <source>
        <dbReference type="PROSITE" id="PS50043"/>
    </source>
</evidence>
<dbReference type="SUPFAM" id="SSF52540">
    <property type="entry name" value="P-loop containing nucleoside triphosphate hydrolases"/>
    <property type="match status" value="1"/>
</dbReference>
<sequence>MPSSPTISPREREVLLAVADRLSNAEIAERLFVSVRTVESHVSALLRKLDAADRRELAARAATLGGERTGLVVGAPRPPTSFVGRAEERDAVVRLVDESRVTTVLGPGGVGKTRLAVAATEAAAARFPGGATFVNLVPSRPGSVLESVAAGLGVLPRPQQPLADAVAAQLTGRALLVLDNCEHVADDVADVIAALIAANPRLSVLTTSRERLGVPGETVLQLGPLPATGAAAALFTDRAKAVDPAFDADPAQVAELCRELGGTPLTIELAAARVASLGLAGLRAGLADDPLRVLSAARGEPRHRSLRSVLDWSYRLLTEEERTVLVRVSRFRHRFDLDGVAALSPELSAGAVSDLLGRLVDKSLVTVHGTDGWALFDGVARFARELLDDEVSARYRQWAARRARELTGRLGGDWRDDFDRIADDLRACVAEDDSHGLTADLARLAYARGFVAEAVTHWRTAAGRAASTAEAAADLDRAGSCAHLLGTAREHYDLVLTAAGRAADDAATRAGCLAAAVVLAERFRGAGFVTDPVPDAELDRMLTEADRLASGSAPVAVARAWRSGPGPQTVTAEAAERAVAAAAGDPLLLSSALDARCTAEALAGRPDLAHATTRRRLDLVLPTDRADPRAALEVVDAFRSAITYAVATGALADALSVSRRAAADPALAGHPYWATSGLVTTLALTGSFAEAAESAARLWRATAETGPPRNATLGVPLLAAALAAGLSGDEEAMAGWRTRAAAVAGVATPADSANLAPLDAFVRARVAVHTGTGLPRLLPEVGADFTPGRFNGYAAGAAAELAVVLDAPDAEKHLERAERHAAHNTWTAAILTRAHARRTGDPALVKDAATRFADLGAAFEEQTTLQLTDPA</sequence>
<dbReference type="Proteomes" id="UP000267081">
    <property type="component" value="Unassembled WGS sequence"/>
</dbReference>
<dbReference type="InterPro" id="IPR016032">
    <property type="entry name" value="Sig_transdc_resp-reg_C-effctor"/>
</dbReference>
<dbReference type="AlphaFoldDB" id="A0A3R9EZG6"/>
<dbReference type="InterPro" id="IPR027417">
    <property type="entry name" value="P-loop_NTPase"/>
</dbReference>
<dbReference type="OrthoDB" id="33864at2"/>
<dbReference type="Gene3D" id="1.10.10.10">
    <property type="entry name" value="Winged helix-like DNA-binding domain superfamily/Winged helix DNA-binding domain"/>
    <property type="match status" value="1"/>
</dbReference>
<dbReference type="RefSeq" id="WP_125315129.1">
    <property type="nucleotide sequence ID" value="NZ_RSEC01000061.1"/>
</dbReference>
<evidence type="ECO:0000313" key="3">
    <source>
        <dbReference type="Proteomes" id="UP000267081"/>
    </source>
</evidence>
<accession>A0A3R9EZG6</accession>
<feature type="domain" description="HTH luxR-type" evidence="1">
    <location>
        <begin position="1"/>
        <end position="65"/>
    </location>
</feature>
<dbReference type="GO" id="GO:0003677">
    <property type="term" value="F:DNA binding"/>
    <property type="evidence" value="ECO:0007669"/>
    <property type="project" value="InterPro"/>
</dbReference>
<evidence type="ECO:0000313" key="2">
    <source>
        <dbReference type="EMBL" id="RSD09189.1"/>
    </source>
</evidence>
<dbReference type="InterPro" id="IPR000792">
    <property type="entry name" value="Tscrpt_reg_LuxR_C"/>
</dbReference>
<keyword evidence="3" id="KW-1185">Reference proteome</keyword>
<reference evidence="2 3" key="1">
    <citation type="submission" date="2018-12" db="EMBL/GenBank/DDBJ databases">
        <title>Amycolatopsis eburnea sp. nov. actinomycete associate with arbuscular mycorrhiza fungal spore.</title>
        <authorList>
            <person name="Lumyong S."/>
            <person name="Chaiya L."/>
        </authorList>
    </citation>
    <scope>NUCLEOTIDE SEQUENCE [LARGE SCALE GENOMIC DNA]</scope>
    <source>
        <strain evidence="2 3">GLM-1</strain>
    </source>
</reference>
<name>A0A3R9EZG6_9PSEU</name>
<dbReference type="Pfam" id="PF00196">
    <property type="entry name" value="GerE"/>
    <property type="match status" value="1"/>
</dbReference>
<gene>
    <name evidence="2" type="ORF">EIY87_39715</name>
</gene>
<comment type="caution">
    <text evidence="2">The sequence shown here is derived from an EMBL/GenBank/DDBJ whole genome shotgun (WGS) entry which is preliminary data.</text>
</comment>
<dbReference type="EMBL" id="RSEC01000061">
    <property type="protein sequence ID" value="RSD09189.1"/>
    <property type="molecule type" value="Genomic_DNA"/>
</dbReference>
<protein>
    <recommendedName>
        <fullName evidence="1">HTH luxR-type domain-containing protein</fullName>
    </recommendedName>
</protein>
<dbReference type="CDD" id="cd06170">
    <property type="entry name" value="LuxR_C_like"/>
    <property type="match status" value="1"/>
</dbReference>
<dbReference type="Gene3D" id="3.40.50.300">
    <property type="entry name" value="P-loop containing nucleotide triphosphate hydrolases"/>
    <property type="match status" value="1"/>
</dbReference>